<evidence type="ECO:0000256" key="2">
    <source>
        <dbReference type="ARBA" id="ARBA00022475"/>
    </source>
</evidence>
<dbReference type="InterPro" id="IPR051542">
    <property type="entry name" value="Hydrogenase_cytochrome"/>
</dbReference>
<dbReference type="Pfam" id="PF01292">
    <property type="entry name" value="Ni_hydr_CYTB"/>
    <property type="match status" value="1"/>
</dbReference>
<reference evidence="8 9" key="1">
    <citation type="submission" date="2016-01" db="EMBL/GenBank/DDBJ databases">
        <title>Draft genome of the antarctic isolate Shewanella frigidimarina Ag06-30.</title>
        <authorList>
            <person name="Parmeciano Di Noto G."/>
            <person name="Vazquez S."/>
            <person name="Mac Cormack W."/>
            <person name="Iriarte A."/>
            <person name="Quiroga C."/>
        </authorList>
    </citation>
    <scope>NUCLEOTIDE SEQUENCE [LARGE SCALE GENOMIC DNA]</scope>
    <source>
        <strain evidence="8 9">Ag06-30</strain>
    </source>
</reference>
<dbReference type="GeneID" id="41838294"/>
<dbReference type="AlphaFoldDB" id="A0A106C3A3"/>
<dbReference type="Proteomes" id="UP000055702">
    <property type="component" value="Unassembled WGS sequence"/>
</dbReference>
<evidence type="ECO:0000256" key="3">
    <source>
        <dbReference type="ARBA" id="ARBA00022692"/>
    </source>
</evidence>
<dbReference type="SUPFAM" id="SSF81342">
    <property type="entry name" value="Transmembrane di-heme cytochromes"/>
    <property type="match status" value="1"/>
</dbReference>
<evidence type="ECO:0000256" key="4">
    <source>
        <dbReference type="ARBA" id="ARBA00022989"/>
    </source>
</evidence>
<dbReference type="PANTHER" id="PTHR30485:SF2">
    <property type="entry name" value="BLL0597 PROTEIN"/>
    <property type="match status" value="1"/>
</dbReference>
<feature type="transmembrane region" description="Helical" evidence="6">
    <location>
        <begin position="96"/>
        <end position="116"/>
    </location>
</feature>
<comment type="caution">
    <text evidence="8">The sequence shown here is derived from an EMBL/GenBank/DDBJ whole genome shotgun (WGS) entry which is preliminary data.</text>
</comment>
<accession>A0A106C3A3</accession>
<dbReference type="RefSeq" id="WP_011638359.1">
    <property type="nucleotide sequence ID" value="NZ_JBBMQR010000022.1"/>
</dbReference>
<comment type="subcellular location">
    <subcellularLocation>
        <location evidence="1">Cell membrane</location>
        <topology evidence="1">Multi-pass membrane protein</topology>
    </subcellularLocation>
</comment>
<keyword evidence="4 6" id="KW-1133">Transmembrane helix</keyword>
<dbReference type="InterPro" id="IPR016174">
    <property type="entry name" value="Di-haem_cyt_TM"/>
</dbReference>
<dbReference type="PANTHER" id="PTHR30485">
    <property type="entry name" value="NI/FE-HYDROGENASE 1 B-TYPE CYTOCHROME SUBUNIT"/>
    <property type="match status" value="1"/>
</dbReference>
<feature type="transmembrane region" description="Helical" evidence="6">
    <location>
        <begin position="196"/>
        <end position="214"/>
    </location>
</feature>
<name>A0A106C3A3_SHEFR</name>
<proteinExistence type="predicted"/>
<dbReference type="GO" id="GO:0022904">
    <property type="term" value="P:respiratory electron transport chain"/>
    <property type="evidence" value="ECO:0007669"/>
    <property type="project" value="InterPro"/>
</dbReference>
<sequence length="221" mass="24906">MSIEQQKIKVWDFPTRFFHWAMVCLVGGLWWTAEIGEMQWHQILAYLLMTLITFRLIWGFIGSDTAKFTHFFVAPNKVIAYAKAQPKPVSLGHNPLGGYMVIVLLGTLVLQLTTGLFATDDIFTEGPLIYLVSSDTAGWLTWLHKTNFNLILALAAVHIIAVLVHVFKGDNILKAMFSGYKQVTEQVASPTLRSPWMALVIVLAIFAAIWWLLLEPVVSFL</sequence>
<keyword evidence="2" id="KW-1003">Cell membrane</keyword>
<dbReference type="Gene3D" id="1.20.950.20">
    <property type="entry name" value="Transmembrane di-heme cytochromes, Chain C"/>
    <property type="match status" value="1"/>
</dbReference>
<keyword evidence="3 6" id="KW-0812">Transmembrane</keyword>
<dbReference type="GO" id="GO:0009055">
    <property type="term" value="F:electron transfer activity"/>
    <property type="evidence" value="ECO:0007669"/>
    <property type="project" value="InterPro"/>
</dbReference>
<protein>
    <submittedName>
        <fullName evidence="8">Cytochrome B</fullName>
    </submittedName>
</protein>
<feature type="transmembrane region" description="Helical" evidence="6">
    <location>
        <begin position="17"/>
        <end position="36"/>
    </location>
</feature>
<feature type="transmembrane region" description="Helical" evidence="6">
    <location>
        <begin position="43"/>
        <end position="61"/>
    </location>
</feature>
<dbReference type="InterPro" id="IPR011577">
    <property type="entry name" value="Cyt_b561_bac/Ni-Hgenase"/>
</dbReference>
<dbReference type="OMA" id="ANDDIAF"/>
<organism evidence="8">
    <name type="scientific">Shewanella frigidimarina</name>
    <dbReference type="NCBI Taxonomy" id="56812"/>
    <lineage>
        <taxon>Bacteria</taxon>
        <taxon>Pseudomonadati</taxon>
        <taxon>Pseudomonadota</taxon>
        <taxon>Gammaproteobacteria</taxon>
        <taxon>Alteromonadales</taxon>
        <taxon>Shewanellaceae</taxon>
        <taxon>Shewanella</taxon>
    </lineage>
</organism>
<evidence type="ECO:0000313" key="8">
    <source>
        <dbReference type="EMBL" id="KVX03441.1"/>
    </source>
</evidence>
<keyword evidence="5 6" id="KW-0472">Membrane</keyword>
<evidence type="ECO:0000259" key="7">
    <source>
        <dbReference type="Pfam" id="PF01292"/>
    </source>
</evidence>
<feature type="domain" description="Cytochrome b561 bacterial/Ni-hydrogenase" evidence="7">
    <location>
        <begin position="10"/>
        <end position="179"/>
    </location>
</feature>
<evidence type="ECO:0000256" key="1">
    <source>
        <dbReference type="ARBA" id="ARBA00004651"/>
    </source>
</evidence>
<evidence type="ECO:0000256" key="5">
    <source>
        <dbReference type="ARBA" id="ARBA00023136"/>
    </source>
</evidence>
<evidence type="ECO:0000313" key="9">
    <source>
        <dbReference type="Proteomes" id="UP000055702"/>
    </source>
</evidence>
<evidence type="ECO:0000256" key="6">
    <source>
        <dbReference type="SAM" id="Phobius"/>
    </source>
</evidence>
<dbReference type="GO" id="GO:0005886">
    <property type="term" value="C:plasma membrane"/>
    <property type="evidence" value="ECO:0007669"/>
    <property type="project" value="UniProtKB-SubCell"/>
</dbReference>
<dbReference type="GO" id="GO:0020037">
    <property type="term" value="F:heme binding"/>
    <property type="evidence" value="ECO:0007669"/>
    <property type="project" value="TreeGrafter"/>
</dbReference>
<feature type="transmembrane region" description="Helical" evidence="6">
    <location>
        <begin position="150"/>
        <end position="167"/>
    </location>
</feature>
<dbReference type="EMBL" id="LRDC01000001">
    <property type="protein sequence ID" value="KVX03441.1"/>
    <property type="molecule type" value="Genomic_DNA"/>
</dbReference>
<gene>
    <name evidence="8" type="ORF">AWJ07_02460</name>
</gene>